<dbReference type="PANTHER" id="PTHR22683:SF1">
    <property type="entry name" value="TYPE VII SECRETION SYSTEM PROTEIN ESSC"/>
    <property type="match status" value="1"/>
</dbReference>
<dbReference type="InterPro" id="IPR002543">
    <property type="entry name" value="FtsK_dom"/>
</dbReference>
<reference evidence="15" key="1">
    <citation type="submission" date="2016-10" db="EMBL/GenBank/DDBJ databases">
        <title>Comparative genomics uncovers the prolific and rare metabolic potential of the cyanobacterial genus Moorea.</title>
        <authorList>
            <person name="Leao T."/>
            <person name="Castelao G."/>
            <person name="Korobeynikov A."/>
            <person name="Monroe E.A."/>
            <person name="Podell S."/>
            <person name="Glukhov E."/>
            <person name="Allen E."/>
            <person name="Gerwick W.H."/>
            <person name="Gerwick L."/>
        </authorList>
    </citation>
    <scope>NUCLEOTIDE SEQUENCE [LARGE SCALE GENOMIC DNA]</scope>
    <source>
        <strain evidence="15">PAL-8-15-08-1</strain>
    </source>
</reference>
<dbReference type="GO" id="GO:0004386">
    <property type="term" value="F:helicase activity"/>
    <property type="evidence" value="ECO:0007669"/>
    <property type="project" value="UniProtKB-KW"/>
</dbReference>
<dbReference type="Gene3D" id="3.30.420.10">
    <property type="entry name" value="Ribonuclease H-like superfamily/Ribonuclease H"/>
    <property type="match status" value="1"/>
</dbReference>
<dbReference type="InterPro" id="IPR027417">
    <property type="entry name" value="P-loop_NTPase"/>
</dbReference>
<keyword evidence="8" id="KW-0238">DNA-binding</keyword>
<evidence type="ECO:0000256" key="4">
    <source>
        <dbReference type="ARBA" id="ARBA00022763"/>
    </source>
</evidence>
<dbReference type="EMBL" id="CP017599">
    <property type="protein sequence ID" value="AOW98259.1"/>
    <property type="molecule type" value="Genomic_DNA"/>
</dbReference>
<dbReference type="PROSITE" id="PS50901">
    <property type="entry name" value="FTSK"/>
    <property type="match status" value="1"/>
</dbReference>
<feature type="domain" description="FtsK" evidence="13">
    <location>
        <begin position="696"/>
        <end position="890"/>
    </location>
</feature>
<evidence type="ECO:0000256" key="9">
    <source>
        <dbReference type="ARBA" id="ARBA00023204"/>
    </source>
</evidence>
<accession>A0A1D8TKW5</accession>
<dbReference type="AlphaFoldDB" id="A0A1D8TKW5"/>
<keyword evidence="2" id="KW-0540">Nuclease</keyword>
<keyword evidence="3 10" id="KW-0547">Nucleotide-binding</keyword>
<name>A0A1D8TKW5_9CYAN</name>
<dbReference type="Proteomes" id="UP000177870">
    <property type="component" value="Chromosome"/>
</dbReference>
<dbReference type="InterPro" id="IPR036397">
    <property type="entry name" value="RNaseH_sf"/>
</dbReference>
<dbReference type="Gene3D" id="3.90.320.10">
    <property type="match status" value="1"/>
</dbReference>
<evidence type="ECO:0000313" key="15">
    <source>
        <dbReference type="Proteomes" id="UP000177870"/>
    </source>
</evidence>
<dbReference type="InterPro" id="IPR050206">
    <property type="entry name" value="FtsK/SpoIIIE/SftA"/>
</dbReference>
<evidence type="ECO:0000256" key="8">
    <source>
        <dbReference type="ARBA" id="ARBA00023125"/>
    </source>
</evidence>
<dbReference type="InterPro" id="IPR038726">
    <property type="entry name" value="PDDEXK_AddAB-type"/>
</dbReference>
<keyword evidence="5" id="KW-0347">Helicase</keyword>
<evidence type="ECO:0000256" key="1">
    <source>
        <dbReference type="ARBA" id="ARBA00006474"/>
    </source>
</evidence>
<keyword evidence="7 10" id="KW-0067">ATP-binding</keyword>
<keyword evidence="4" id="KW-0227">DNA damage</keyword>
<evidence type="ECO:0000256" key="12">
    <source>
        <dbReference type="SAM" id="MobiDB-lite"/>
    </source>
</evidence>
<comment type="similarity">
    <text evidence="1">Belongs to the FtsK/SpoIIIE/SftA family.</text>
</comment>
<keyword evidence="14" id="KW-0131">Cell cycle</keyword>
<dbReference type="GO" id="GO:0006281">
    <property type="term" value="P:DNA repair"/>
    <property type="evidence" value="ECO:0007669"/>
    <property type="project" value="UniProtKB-KW"/>
</dbReference>
<dbReference type="Gene3D" id="3.40.50.300">
    <property type="entry name" value="P-loop containing nucleotide triphosphate hydrolases"/>
    <property type="match status" value="1"/>
</dbReference>
<dbReference type="PANTHER" id="PTHR22683">
    <property type="entry name" value="SPORULATION PROTEIN RELATED"/>
    <property type="match status" value="1"/>
</dbReference>
<dbReference type="RefSeq" id="WP_070390770.1">
    <property type="nucleotide sequence ID" value="NZ_CP017599.1"/>
</dbReference>
<dbReference type="InterPro" id="IPR012337">
    <property type="entry name" value="RNaseH-like_sf"/>
</dbReference>
<dbReference type="STRING" id="1458985.BJP34_01315"/>
<keyword evidence="14" id="KW-0132">Cell division</keyword>
<evidence type="ECO:0000256" key="6">
    <source>
        <dbReference type="ARBA" id="ARBA00022839"/>
    </source>
</evidence>
<dbReference type="SUPFAM" id="SSF52540">
    <property type="entry name" value="P-loop containing nucleoside triphosphate hydrolases"/>
    <property type="match status" value="1"/>
</dbReference>
<dbReference type="Pfam" id="PF12705">
    <property type="entry name" value="PDDEXK_1"/>
    <property type="match status" value="1"/>
</dbReference>
<gene>
    <name evidence="14" type="ORF">BJP34_01315</name>
</gene>
<dbReference type="Gene3D" id="3.30.980.40">
    <property type="match status" value="1"/>
</dbReference>
<dbReference type="InterPro" id="IPR041027">
    <property type="entry name" value="FtsK_alpha"/>
</dbReference>
<feature type="region of interest" description="Disordered" evidence="12">
    <location>
        <begin position="511"/>
        <end position="536"/>
    </location>
</feature>
<feature type="binding site" evidence="10">
    <location>
        <begin position="715"/>
        <end position="722"/>
    </location>
    <ligand>
        <name>ATP</name>
        <dbReference type="ChEBI" id="CHEBI:30616"/>
    </ligand>
</feature>
<feature type="region of interest" description="Disordered" evidence="12">
    <location>
        <begin position="185"/>
        <end position="204"/>
    </location>
</feature>
<dbReference type="GO" id="GO:0003677">
    <property type="term" value="F:DNA binding"/>
    <property type="evidence" value="ECO:0007669"/>
    <property type="project" value="UniProtKB-KW"/>
</dbReference>
<sequence>MYLTQPAQIRELILNLSASKVLWLDTEIADWNTPNPRLSLIQVLADPTDINGDKAYILDVLDKPEVVQYFVNHIMVNPNIEKVFHNASFDLRYLGGKDQAKNVTCTYKIARTLTNKKLSNPLQVSNNKLKTLARELCNFANVDTEEQSSDWGKRPLTQKQLKYAKLDTVYLAHVHRRLLEIAKNSSNPEQMVTKKSRKQQSESPGFSVTQVRVAIECPRLFYLSQRFGGKTLFIPPSDSPGIGTVFHQLCQQCTDTLKQDSRFQALFSATASQQDLGQISSKIQALLYELVVFPKINTNPDIASILLQLWQGLKSLIPHWTQLLVTNRPYCQPEEVISKTFVAQEMNLSYNFTLPDGSQQQVNGKFDSLIFDCERDRYCVVDYKTYQPVDPSANLAQVALYSYMLHQKKGVAIDAAVYCVLPEFQKHYYSREELEDTVHQVIPHKLQQMRAWLSWKPAQVEESGDGETIKNHCTPTIAKGNLEPPPPTRQLHLCNICPQQQTCQTFFEDGKTEQKPVKAPSRQTPDIEQKPVKAASPKIPDIEQKPVKPPSRQTLDADQTGEKLVSTLEDFKISVDYVNATVAPAFVRIKVKPNRGVKVISIQNRSKDLQVHLGLENPPLITPEAGYVSVDLPRKDEDREVARFDDYIQRPANSAPLTPQSWGEIELKSPAPLTPQSWGEIELKSPRIGLGVNLDGKLVEADLSDPNTCHFLVGGTTGSGKSEFLRSLLLSLLYHHSPQQLKIALVDPKRVTFPEFEDMPWLLSPIVKDCDRAIELMEQLVDEMEERYQKFEQAKCAHLDAYNQQLINKQILPLPRIVCIFDEYADFMAEKEIRNELESSIKRLGAKARAAGIHLIIATQRPEAKVVTPIIRSNLPGRIALRTASEADSKIIFGGTNTEAAYLLGKGDLLYQKGSKLERLQSLFAETIILP</sequence>
<evidence type="ECO:0000259" key="13">
    <source>
        <dbReference type="PROSITE" id="PS50901"/>
    </source>
</evidence>
<dbReference type="InterPro" id="IPR011604">
    <property type="entry name" value="PDDEXK-like_dom_sf"/>
</dbReference>
<organism evidence="14 15">
    <name type="scientific">Moorena producens PAL-8-15-08-1</name>
    <dbReference type="NCBI Taxonomy" id="1458985"/>
    <lineage>
        <taxon>Bacteria</taxon>
        <taxon>Bacillati</taxon>
        <taxon>Cyanobacteriota</taxon>
        <taxon>Cyanophyceae</taxon>
        <taxon>Coleofasciculales</taxon>
        <taxon>Coleofasciculaceae</taxon>
        <taxon>Moorena</taxon>
    </lineage>
</organism>
<keyword evidence="6" id="KW-0378">Hydrolase</keyword>
<dbReference type="InterPro" id="IPR002562">
    <property type="entry name" value="3'-5'_exonuclease_dom"/>
</dbReference>
<dbReference type="SMART" id="SM00474">
    <property type="entry name" value="35EXOc"/>
    <property type="match status" value="1"/>
</dbReference>
<evidence type="ECO:0000256" key="11">
    <source>
        <dbReference type="SAM" id="Coils"/>
    </source>
</evidence>
<dbReference type="Pfam" id="PF17854">
    <property type="entry name" value="FtsK_alpha"/>
    <property type="match status" value="1"/>
</dbReference>
<keyword evidence="6" id="KW-0269">Exonuclease</keyword>
<dbReference type="Pfam" id="PF01612">
    <property type="entry name" value="DNA_pol_A_exo1"/>
    <property type="match status" value="1"/>
</dbReference>
<evidence type="ECO:0000256" key="10">
    <source>
        <dbReference type="PROSITE-ProRule" id="PRU00289"/>
    </source>
</evidence>
<dbReference type="GO" id="GO:0005524">
    <property type="term" value="F:ATP binding"/>
    <property type="evidence" value="ECO:0007669"/>
    <property type="project" value="UniProtKB-UniRule"/>
</dbReference>
<protein>
    <submittedName>
        <fullName evidence="14">Cell division protein FtsK</fullName>
    </submittedName>
</protein>
<dbReference type="KEGG" id="mpro:BJP34_01315"/>
<dbReference type="Pfam" id="PF01580">
    <property type="entry name" value="FtsK_SpoIIIE"/>
    <property type="match status" value="1"/>
</dbReference>
<evidence type="ECO:0000313" key="14">
    <source>
        <dbReference type="EMBL" id="AOW98259.1"/>
    </source>
</evidence>
<dbReference type="SUPFAM" id="SSF53098">
    <property type="entry name" value="Ribonuclease H-like"/>
    <property type="match status" value="1"/>
</dbReference>
<keyword evidence="11" id="KW-0175">Coiled coil</keyword>
<dbReference type="GO" id="GO:0051301">
    <property type="term" value="P:cell division"/>
    <property type="evidence" value="ECO:0007669"/>
    <property type="project" value="UniProtKB-KW"/>
</dbReference>
<dbReference type="CDD" id="cd06142">
    <property type="entry name" value="RNaseD_exo"/>
    <property type="match status" value="1"/>
</dbReference>
<evidence type="ECO:0000256" key="2">
    <source>
        <dbReference type="ARBA" id="ARBA00022722"/>
    </source>
</evidence>
<evidence type="ECO:0000256" key="3">
    <source>
        <dbReference type="ARBA" id="ARBA00022741"/>
    </source>
</evidence>
<evidence type="ECO:0000256" key="7">
    <source>
        <dbReference type="ARBA" id="ARBA00022840"/>
    </source>
</evidence>
<proteinExistence type="inferred from homology"/>
<evidence type="ECO:0000256" key="5">
    <source>
        <dbReference type="ARBA" id="ARBA00022806"/>
    </source>
</evidence>
<keyword evidence="9" id="KW-0234">DNA repair</keyword>
<dbReference type="OrthoDB" id="9807790at2"/>
<dbReference type="GO" id="GO:0008408">
    <property type="term" value="F:3'-5' exonuclease activity"/>
    <property type="evidence" value="ECO:0007669"/>
    <property type="project" value="InterPro"/>
</dbReference>
<feature type="coiled-coil region" evidence="11">
    <location>
        <begin position="767"/>
        <end position="794"/>
    </location>
</feature>